<evidence type="ECO:0000256" key="3">
    <source>
        <dbReference type="ARBA" id="ARBA00022833"/>
    </source>
</evidence>
<feature type="non-terminal residue" evidence="7">
    <location>
        <position position="164"/>
    </location>
</feature>
<comment type="caution">
    <text evidence="7">The sequence shown here is derived from an EMBL/GenBank/DDBJ whole genome shotgun (WGS) entry which is preliminary data.</text>
</comment>
<proteinExistence type="predicted"/>
<evidence type="ECO:0000313" key="7">
    <source>
        <dbReference type="EMBL" id="GCC47786.1"/>
    </source>
</evidence>
<evidence type="ECO:0000256" key="5">
    <source>
        <dbReference type="SAM" id="MobiDB-lite"/>
    </source>
</evidence>
<name>A0A401TYV6_CHIPU</name>
<evidence type="ECO:0000256" key="1">
    <source>
        <dbReference type="ARBA" id="ARBA00022723"/>
    </source>
</evidence>
<dbReference type="Pfam" id="PF15227">
    <property type="entry name" value="zf-C3HC4_4"/>
    <property type="match status" value="1"/>
</dbReference>
<dbReference type="InterPro" id="IPR001841">
    <property type="entry name" value="Znf_RING"/>
</dbReference>
<dbReference type="InterPro" id="IPR050143">
    <property type="entry name" value="TRIM/RBCC"/>
</dbReference>
<organism evidence="7 8">
    <name type="scientific">Chiloscyllium punctatum</name>
    <name type="common">Brownbanded bambooshark</name>
    <name type="synonym">Hemiscyllium punctatum</name>
    <dbReference type="NCBI Taxonomy" id="137246"/>
    <lineage>
        <taxon>Eukaryota</taxon>
        <taxon>Metazoa</taxon>
        <taxon>Chordata</taxon>
        <taxon>Craniata</taxon>
        <taxon>Vertebrata</taxon>
        <taxon>Chondrichthyes</taxon>
        <taxon>Elasmobranchii</taxon>
        <taxon>Galeomorphii</taxon>
        <taxon>Galeoidea</taxon>
        <taxon>Orectolobiformes</taxon>
        <taxon>Hemiscylliidae</taxon>
        <taxon>Chiloscyllium</taxon>
    </lineage>
</organism>
<dbReference type="AlphaFoldDB" id="A0A401TYV6"/>
<dbReference type="PROSITE" id="PS50089">
    <property type="entry name" value="ZF_RING_2"/>
    <property type="match status" value="1"/>
</dbReference>
<dbReference type="InterPro" id="IPR013083">
    <property type="entry name" value="Znf_RING/FYVE/PHD"/>
</dbReference>
<dbReference type="InterPro" id="IPR017907">
    <property type="entry name" value="Znf_RING_CS"/>
</dbReference>
<sequence length="164" mass="17770">MAEGGQPQAVSLTENLLCPICLSLLSDASTVDCGHTFCRVCITGYWDSVPTAVPSCPQCRRPVPDRSTRPVHALRSAVEQLRSAGGDPPPPPPPPPPSPPRHRCPRHREPYSHFWEAGRALRCSRCLEDSDPQQQQQGQGPLRSIRDAVAFHKVGAGLLTVLGV</sequence>
<evidence type="ECO:0000259" key="6">
    <source>
        <dbReference type="PROSITE" id="PS50089"/>
    </source>
</evidence>
<keyword evidence="1" id="KW-0479">Metal-binding</keyword>
<evidence type="ECO:0000256" key="2">
    <source>
        <dbReference type="ARBA" id="ARBA00022771"/>
    </source>
</evidence>
<keyword evidence="3" id="KW-0862">Zinc</keyword>
<protein>
    <recommendedName>
        <fullName evidence="6">RING-type domain-containing protein</fullName>
    </recommendedName>
</protein>
<gene>
    <name evidence="7" type="ORF">chiPu_0031979</name>
</gene>
<dbReference type="PANTHER" id="PTHR24103">
    <property type="entry name" value="E3 UBIQUITIN-PROTEIN LIGASE TRIM"/>
    <property type="match status" value="1"/>
</dbReference>
<accession>A0A401TYV6</accession>
<dbReference type="EMBL" id="BEZZ01224170">
    <property type="protein sequence ID" value="GCC47786.1"/>
    <property type="molecule type" value="Genomic_DNA"/>
</dbReference>
<dbReference type="SMART" id="SM00184">
    <property type="entry name" value="RING"/>
    <property type="match status" value="1"/>
</dbReference>
<dbReference type="STRING" id="137246.A0A401TYV6"/>
<evidence type="ECO:0000313" key="8">
    <source>
        <dbReference type="Proteomes" id="UP000287033"/>
    </source>
</evidence>
<dbReference type="Proteomes" id="UP000287033">
    <property type="component" value="Unassembled WGS sequence"/>
</dbReference>
<feature type="compositionally biased region" description="Pro residues" evidence="5">
    <location>
        <begin position="87"/>
        <end position="99"/>
    </location>
</feature>
<dbReference type="Gene3D" id="3.30.40.10">
    <property type="entry name" value="Zinc/RING finger domain, C3HC4 (zinc finger)"/>
    <property type="match status" value="1"/>
</dbReference>
<dbReference type="SUPFAM" id="SSF57850">
    <property type="entry name" value="RING/U-box"/>
    <property type="match status" value="1"/>
</dbReference>
<dbReference type="OrthoDB" id="654191at2759"/>
<dbReference type="PROSITE" id="PS00518">
    <property type="entry name" value="ZF_RING_1"/>
    <property type="match status" value="1"/>
</dbReference>
<feature type="region of interest" description="Disordered" evidence="5">
    <location>
        <begin position="76"/>
        <end position="107"/>
    </location>
</feature>
<feature type="domain" description="RING-type" evidence="6">
    <location>
        <begin position="18"/>
        <end position="60"/>
    </location>
</feature>
<dbReference type="GO" id="GO:0008270">
    <property type="term" value="F:zinc ion binding"/>
    <property type="evidence" value="ECO:0007669"/>
    <property type="project" value="UniProtKB-KW"/>
</dbReference>
<evidence type="ECO:0000256" key="4">
    <source>
        <dbReference type="PROSITE-ProRule" id="PRU00175"/>
    </source>
</evidence>
<keyword evidence="8" id="KW-1185">Reference proteome</keyword>
<reference evidence="7 8" key="1">
    <citation type="journal article" date="2018" name="Nat. Ecol. Evol.">
        <title>Shark genomes provide insights into elasmobranch evolution and the origin of vertebrates.</title>
        <authorList>
            <person name="Hara Y"/>
            <person name="Yamaguchi K"/>
            <person name="Onimaru K"/>
            <person name="Kadota M"/>
            <person name="Koyanagi M"/>
            <person name="Keeley SD"/>
            <person name="Tatsumi K"/>
            <person name="Tanaka K"/>
            <person name="Motone F"/>
            <person name="Kageyama Y"/>
            <person name="Nozu R"/>
            <person name="Adachi N"/>
            <person name="Nishimura O"/>
            <person name="Nakagawa R"/>
            <person name="Tanegashima C"/>
            <person name="Kiyatake I"/>
            <person name="Matsumoto R"/>
            <person name="Murakumo K"/>
            <person name="Nishida K"/>
            <person name="Terakita A"/>
            <person name="Kuratani S"/>
            <person name="Sato K"/>
            <person name="Hyodo S Kuraku.S."/>
        </authorList>
    </citation>
    <scope>NUCLEOTIDE SEQUENCE [LARGE SCALE GENOMIC DNA]</scope>
</reference>
<keyword evidence="2 4" id="KW-0863">Zinc-finger</keyword>